<evidence type="ECO:0000313" key="1">
    <source>
        <dbReference type="EMBL" id="MBC5620471.1"/>
    </source>
</evidence>
<dbReference type="EMBL" id="JACOOH010000002">
    <property type="protein sequence ID" value="MBC5620471.1"/>
    <property type="molecule type" value="Genomic_DNA"/>
</dbReference>
<organism evidence="1 2">
    <name type="scientific">Butyricimonas hominis</name>
    <dbReference type="NCBI Taxonomy" id="2763032"/>
    <lineage>
        <taxon>Bacteria</taxon>
        <taxon>Pseudomonadati</taxon>
        <taxon>Bacteroidota</taxon>
        <taxon>Bacteroidia</taxon>
        <taxon>Bacteroidales</taxon>
        <taxon>Odoribacteraceae</taxon>
        <taxon>Butyricimonas</taxon>
    </lineage>
</organism>
<proteinExistence type="predicted"/>
<protein>
    <submittedName>
        <fullName evidence="1">Uncharacterized protein</fullName>
    </submittedName>
</protein>
<sequence length="182" mass="20517">MKNIIILTIIAMVTWLGVGCQDVTIGYLLTENASYETDSMIVKKDLDITPPSWGIWSNPEYYDLINMGIPPEEILEWGIEPTYEGMGGEGEDYYRLKWKQPWVSVPIEGIQGTQQIYVTVKEIKTTNGDANKLADCLTVRGNGIFEVPIEHDIPVGRYVISLNFSNEGYSKDVNDCFTIIVK</sequence>
<dbReference type="RefSeq" id="WP_099292221.1">
    <property type="nucleotide sequence ID" value="NZ_JACOOH010000002.1"/>
</dbReference>
<dbReference type="Proteomes" id="UP000646484">
    <property type="component" value="Unassembled WGS sequence"/>
</dbReference>
<keyword evidence="2" id="KW-1185">Reference proteome</keyword>
<gene>
    <name evidence="1" type="ORF">H8S64_05115</name>
</gene>
<accession>A0ABR7CXR9</accession>
<reference evidence="1 2" key="1">
    <citation type="submission" date="2020-08" db="EMBL/GenBank/DDBJ databases">
        <title>Genome public.</title>
        <authorList>
            <person name="Liu C."/>
            <person name="Sun Q."/>
        </authorList>
    </citation>
    <scope>NUCLEOTIDE SEQUENCE [LARGE SCALE GENOMIC DNA]</scope>
    <source>
        <strain evidence="1 2">NSJ-56</strain>
    </source>
</reference>
<evidence type="ECO:0000313" key="2">
    <source>
        <dbReference type="Proteomes" id="UP000646484"/>
    </source>
</evidence>
<comment type="caution">
    <text evidence="1">The sequence shown here is derived from an EMBL/GenBank/DDBJ whole genome shotgun (WGS) entry which is preliminary data.</text>
</comment>
<name>A0ABR7CXR9_9BACT</name>
<dbReference type="PROSITE" id="PS51257">
    <property type="entry name" value="PROKAR_LIPOPROTEIN"/>
    <property type="match status" value="1"/>
</dbReference>